<evidence type="ECO:0000259" key="11">
    <source>
        <dbReference type="Pfam" id="PF00696"/>
    </source>
</evidence>
<dbReference type="EC" id="2.7.2.4" evidence="9"/>
<reference evidence="12 13" key="1">
    <citation type="submission" date="2019-02" db="EMBL/GenBank/DDBJ databases">
        <authorList>
            <person name="Manzano-Marin A."/>
            <person name="Manzano-Marin A."/>
        </authorList>
    </citation>
    <scope>NUCLEOTIDE SEQUENCE [LARGE SCALE GENOMIC DNA]</scope>
    <source>
        <strain evidence="12 13">ErCisplendens/pseudotsugae</strain>
    </source>
</reference>
<dbReference type="PROSITE" id="PS00324">
    <property type="entry name" value="ASPARTOKINASE"/>
    <property type="match status" value="1"/>
</dbReference>
<comment type="similarity">
    <text evidence="2 9">Belongs to the aspartokinase family.</text>
</comment>
<dbReference type="GO" id="GO:0004072">
    <property type="term" value="F:aspartate kinase activity"/>
    <property type="evidence" value="ECO:0007669"/>
    <property type="project" value="UniProtKB-EC"/>
</dbReference>
<evidence type="ECO:0000256" key="7">
    <source>
        <dbReference type="ARBA" id="ARBA00047872"/>
    </source>
</evidence>
<gene>
    <name evidence="12" type="primary">lysC</name>
    <name evidence="12" type="ORF">ERCISPPS3390_053</name>
</gene>
<dbReference type="InterPro" id="IPR045865">
    <property type="entry name" value="ACT-like_dom_sf"/>
</dbReference>
<dbReference type="UniPathway" id="UPA00034">
    <property type="reaction ID" value="UER00015"/>
</dbReference>
<dbReference type="SUPFAM" id="SSF55021">
    <property type="entry name" value="ACT-like"/>
    <property type="match status" value="2"/>
</dbReference>
<feature type="binding site" evidence="8">
    <location>
        <position position="233"/>
    </location>
    <ligand>
        <name>ATP</name>
        <dbReference type="ChEBI" id="CHEBI:30616"/>
    </ligand>
</feature>
<dbReference type="GO" id="GO:0009090">
    <property type="term" value="P:homoserine biosynthetic process"/>
    <property type="evidence" value="ECO:0007669"/>
    <property type="project" value="TreeGrafter"/>
</dbReference>
<accession>A0A451D2Z1</accession>
<dbReference type="NCBIfam" id="TIGR00657">
    <property type="entry name" value="asp_kinases"/>
    <property type="match status" value="1"/>
</dbReference>
<dbReference type="GO" id="GO:0005829">
    <property type="term" value="C:cytosol"/>
    <property type="evidence" value="ECO:0007669"/>
    <property type="project" value="TreeGrafter"/>
</dbReference>
<dbReference type="SUPFAM" id="SSF53633">
    <property type="entry name" value="Carbamate kinase-like"/>
    <property type="match status" value="1"/>
</dbReference>
<dbReference type="EMBL" id="LR217705">
    <property type="protein sequence ID" value="VFP80013.1"/>
    <property type="molecule type" value="Genomic_DNA"/>
</dbReference>
<feature type="binding site" evidence="8">
    <location>
        <position position="46"/>
    </location>
    <ligand>
        <name>substrate</name>
    </ligand>
</feature>
<proteinExistence type="inferred from homology"/>
<dbReference type="Pfam" id="PF00696">
    <property type="entry name" value="AA_kinase"/>
    <property type="match status" value="1"/>
</dbReference>
<dbReference type="InterPro" id="IPR042199">
    <property type="entry name" value="AsparK_Bifunc_asparK/hSer_DH"/>
</dbReference>
<dbReference type="RefSeq" id="WP_197094872.1">
    <property type="nucleotide sequence ID" value="NZ_LR217705.1"/>
</dbReference>
<dbReference type="PIRSF" id="PIRSF000726">
    <property type="entry name" value="Asp_kin"/>
    <property type="match status" value="1"/>
</dbReference>
<feature type="binding site" evidence="8">
    <location>
        <position position="120"/>
    </location>
    <ligand>
        <name>substrate</name>
    </ligand>
</feature>
<comment type="catalytic activity">
    <reaction evidence="7 9">
        <text>L-aspartate + ATP = 4-phospho-L-aspartate + ADP</text>
        <dbReference type="Rhea" id="RHEA:23776"/>
        <dbReference type="ChEBI" id="CHEBI:29991"/>
        <dbReference type="ChEBI" id="CHEBI:30616"/>
        <dbReference type="ChEBI" id="CHEBI:57535"/>
        <dbReference type="ChEBI" id="CHEBI:456216"/>
        <dbReference type="EC" id="2.7.2.4"/>
    </reaction>
</comment>
<organism evidence="12 13">
    <name type="scientific">Candidatus Erwinia haradaeae</name>
    <dbReference type="NCBI Taxonomy" id="1922217"/>
    <lineage>
        <taxon>Bacteria</taxon>
        <taxon>Pseudomonadati</taxon>
        <taxon>Pseudomonadota</taxon>
        <taxon>Gammaproteobacteria</taxon>
        <taxon>Enterobacterales</taxon>
        <taxon>Erwiniaceae</taxon>
        <taxon>Erwinia</taxon>
    </lineage>
</organism>
<evidence type="ECO:0000256" key="10">
    <source>
        <dbReference type="RuleBase" id="RU004249"/>
    </source>
</evidence>
<dbReference type="InterPro" id="IPR005260">
    <property type="entry name" value="Asp_kin_monofn"/>
</dbReference>
<dbReference type="InterPro" id="IPR036393">
    <property type="entry name" value="AceGlu_kinase-like_sf"/>
</dbReference>
<comment type="pathway">
    <text evidence="10">Amino-acid biosynthesis; L-threonine biosynthesis; L-threonine from L-aspartate: step 1/5.</text>
</comment>
<protein>
    <recommendedName>
        <fullName evidence="9">Aspartokinase</fullName>
        <ecNumber evidence="9">2.7.2.4</ecNumber>
    </recommendedName>
</protein>
<dbReference type="PANTHER" id="PTHR21499:SF59">
    <property type="entry name" value="ASPARTOKINASE"/>
    <property type="match status" value="1"/>
</dbReference>
<dbReference type="Gene3D" id="3.30.70.260">
    <property type="match status" value="2"/>
</dbReference>
<evidence type="ECO:0000313" key="12">
    <source>
        <dbReference type="EMBL" id="VFP80013.1"/>
    </source>
</evidence>
<evidence type="ECO:0000256" key="3">
    <source>
        <dbReference type="ARBA" id="ARBA00022679"/>
    </source>
</evidence>
<evidence type="ECO:0000256" key="9">
    <source>
        <dbReference type="RuleBase" id="RU003448"/>
    </source>
</evidence>
<dbReference type="UniPathway" id="UPA00051">
    <property type="reaction ID" value="UER00462"/>
</dbReference>
<feature type="binding site" evidence="8">
    <location>
        <begin position="9"/>
        <end position="12"/>
    </location>
    <ligand>
        <name>ATP</name>
        <dbReference type="ChEBI" id="CHEBI:30616"/>
    </ligand>
</feature>
<dbReference type="AlphaFoldDB" id="A0A451D2Z1"/>
<evidence type="ECO:0000313" key="13">
    <source>
        <dbReference type="Proteomes" id="UP000294338"/>
    </source>
</evidence>
<evidence type="ECO:0000256" key="1">
    <source>
        <dbReference type="ARBA" id="ARBA00004766"/>
    </source>
</evidence>
<dbReference type="NCBIfam" id="NF006570">
    <property type="entry name" value="PRK09084.1"/>
    <property type="match status" value="1"/>
</dbReference>
<keyword evidence="4 8" id="KW-0547">Nucleotide-binding</keyword>
<keyword evidence="5 9" id="KW-0418">Kinase</keyword>
<dbReference type="GO" id="GO:0009088">
    <property type="term" value="P:threonine biosynthetic process"/>
    <property type="evidence" value="ECO:0007669"/>
    <property type="project" value="UniProtKB-UniPathway"/>
</dbReference>
<evidence type="ECO:0000256" key="4">
    <source>
        <dbReference type="ARBA" id="ARBA00022741"/>
    </source>
</evidence>
<sequence>MSHNFIVAKFGGSSMADYISMQHSADIVLQKPAIRLVVLSASAGVTNQLYLLAEGQCKKKRIAILSKIIQMQEAIIKRLIDQKVIRNKINHILKNIQALSKIAEFSQSSERTDKLISYGELMSSLLFVEILRERKVEVEWFDVRKVMRTDACFGSAEPKISILKELVQHQLKPLILEVLIVTQGFIGQEEKGRTTTLGRGGSDYTAAILGEALNVKRIDIWTDVSGIYTADPRLVPSAKRIDKITVKEAFTMATCGAKILHPATLLPVVRGDMSIFIGSSKHPGAGGTIVCHKIHDLPLFRALALRSQQTLLTLHNVYLLDTFCFFEAVCKLLIRHGIHLDLIMRSEVKLAVTLDTSWSFVMTSNLLNPVLLTELTNFCKLEVEENLALVSIIGNKLSQFDSSKRKILSLLDLCNIRMVFNSYPQFTLCFLTPTDNAERIIQLLHYKIFE</sequence>
<keyword evidence="10" id="KW-0028">Amino-acid biosynthesis</keyword>
<name>A0A451D2Z1_9GAMM</name>
<comment type="pathway">
    <text evidence="1 10">Amino-acid biosynthesis; L-lysine biosynthesis via DAP pathway; (S)-tetrahydrodipicolinate from L-aspartate: step 1/4.</text>
</comment>
<evidence type="ECO:0000256" key="8">
    <source>
        <dbReference type="PIRSR" id="PIRSR000726-1"/>
    </source>
</evidence>
<feature type="binding site" evidence="8">
    <location>
        <position position="228"/>
    </location>
    <ligand>
        <name>ATP</name>
        <dbReference type="ChEBI" id="CHEBI:30616"/>
    </ligand>
</feature>
<evidence type="ECO:0000256" key="2">
    <source>
        <dbReference type="ARBA" id="ARBA00010122"/>
    </source>
</evidence>
<evidence type="ECO:0000256" key="6">
    <source>
        <dbReference type="ARBA" id="ARBA00022840"/>
    </source>
</evidence>
<dbReference type="Gene3D" id="3.40.1160.10">
    <property type="entry name" value="Acetylglutamate kinase-like"/>
    <property type="match status" value="1"/>
</dbReference>
<dbReference type="GO" id="GO:0005524">
    <property type="term" value="F:ATP binding"/>
    <property type="evidence" value="ECO:0007669"/>
    <property type="project" value="UniProtKB-KW"/>
</dbReference>
<dbReference type="InterPro" id="IPR001341">
    <property type="entry name" value="Asp_kinase"/>
</dbReference>
<dbReference type="UniPathway" id="UPA00050">
    <property type="reaction ID" value="UER00461"/>
</dbReference>
<keyword evidence="3 9" id="KW-0808">Transferase</keyword>
<dbReference type="InterPro" id="IPR018042">
    <property type="entry name" value="Aspartate_kinase_CS"/>
</dbReference>
<dbReference type="InterPro" id="IPR001048">
    <property type="entry name" value="Asp/Glu/Uridylate_kinase"/>
</dbReference>
<feature type="domain" description="Aspartate/glutamate/uridylate kinase" evidence="11">
    <location>
        <begin position="5"/>
        <end position="278"/>
    </location>
</feature>
<dbReference type="Proteomes" id="UP000294338">
    <property type="component" value="Chromosome 1"/>
</dbReference>
<comment type="pathway">
    <text evidence="10">Amino-acid biosynthesis; L-methionine biosynthesis via de novo pathway; L-homoserine from L-aspartate: step 1/3.</text>
</comment>
<dbReference type="Gene3D" id="1.20.120.1320">
    <property type="entry name" value="Aspartokinase, catalytic domain"/>
    <property type="match status" value="1"/>
</dbReference>
<keyword evidence="6 8" id="KW-0067">ATP-binding</keyword>
<feature type="binding site" evidence="8">
    <location>
        <begin position="222"/>
        <end position="223"/>
    </location>
    <ligand>
        <name>ATP</name>
        <dbReference type="ChEBI" id="CHEBI:30616"/>
    </ligand>
</feature>
<dbReference type="PANTHER" id="PTHR21499">
    <property type="entry name" value="ASPARTATE KINASE"/>
    <property type="match status" value="1"/>
</dbReference>
<evidence type="ECO:0000256" key="5">
    <source>
        <dbReference type="ARBA" id="ARBA00022777"/>
    </source>
</evidence>
<dbReference type="GO" id="GO:0009089">
    <property type="term" value="P:lysine biosynthetic process via diaminopimelate"/>
    <property type="evidence" value="ECO:0007669"/>
    <property type="project" value="UniProtKB-UniPathway"/>
</dbReference>